<organism evidence="1 2">
    <name type="scientific">Gimesia maris</name>
    <dbReference type="NCBI Taxonomy" id="122"/>
    <lineage>
        <taxon>Bacteria</taxon>
        <taxon>Pseudomonadati</taxon>
        <taxon>Planctomycetota</taxon>
        <taxon>Planctomycetia</taxon>
        <taxon>Planctomycetales</taxon>
        <taxon>Planctomycetaceae</taxon>
        <taxon>Gimesia</taxon>
    </lineage>
</organism>
<name>A0A3D3R140_9PLAN</name>
<sequence>MPGLFDETDLVFLRTGLISVRMGNVGSLKLQFARKQESVILRVESVGTEAGFISEVIPDQGGRD</sequence>
<evidence type="ECO:0000313" key="2">
    <source>
        <dbReference type="Proteomes" id="UP000263642"/>
    </source>
</evidence>
<gene>
    <name evidence="1" type="ORF">DIT97_01555</name>
</gene>
<dbReference type="AlphaFoldDB" id="A0A3D3R140"/>
<accession>A0A3D3R140</accession>
<dbReference type="Proteomes" id="UP000263642">
    <property type="component" value="Unassembled WGS sequence"/>
</dbReference>
<comment type="caution">
    <text evidence="1">The sequence shown here is derived from an EMBL/GenBank/DDBJ whole genome shotgun (WGS) entry which is preliminary data.</text>
</comment>
<evidence type="ECO:0000313" key="1">
    <source>
        <dbReference type="EMBL" id="HCO21802.1"/>
    </source>
</evidence>
<proteinExistence type="predicted"/>
<reference evidence="1 2" key="1">
    <citation type="journal article" date="2018" name="Nat. Biotechnol.">
        <title>A standardized bacterial taxonomy based on genome phylogeny substantially revises the tree of life.</title>
        <authorList>
            <person name="Parks D.H."/>
            <person name="Chuvochina M."/>
            <person name="Waite D.W."/>
            <person name="Rinke C."/>
            <person name="Skarshewski A."/>
            <person name="Chaumeil P.A."/>
            <person name="Hugenholtz P."/>
        </authorList>
    </citation>
    <scope>NUCLEOTIDE SEQUENCE [LARGE SCALE GENOMIC DNA]</scope>
    <source>
        <strain evidence="1">UBA9375</strain>
    </source>
</reference>
<protein>
    <submittedName>
        <fullName evidence="1">Uncharacterized protein</fullName>
    </submittedName>
</protein>
<dbReference type="EMBL" id="DQAY01000011">
    <property type="protein sequence ID" value="HCO21802.1"/>
    <property type="molecule type" value="Genomic_DNA"/>
</dbReference>